<reference evidence="1 2" key="1">
    <citation type="submission" date="2015-11" db="EMBL/GenBank/DDBJ databases">
        <title>Genomic analysis of 38 Legionella species identifies large and diverse effector repertoires.</title>
        <authorList>
            <person name="Burstein D."/>
            <person name="Amaro F."/>
            <person name="Zusman T."/>
            <person name="Lifshitz Z."/>
            <person name="Cohen O."/>
            <person name="Gilbert J.A."/>
            <person name="Pupko T."/>
            <person name="Shuman H.A."/>
            <person name="Segal G."/>
        </authorList>
    </citation>
    <scope>NUCLEOTIDE SEQUENCE [LARGE SCALE GENOMIC DNA]</scope>
    <source>
        <strain evidence="1 2">ATCC 49508</strain>
    </source>
</reference>
<accession>A0A0W1AFU6</accession>
<dbReference type="AlphaFoldDB" id="A0A0W1AFU6"/>
<dbReference type="Proteomes" id="UP000054662">
    <property type="component" value="Unassembled WGS sequence"/>
</dbReference>
<protein>
    <submittedName>
        <fullName evidence="1">Uncharacterized protein</fullName>
    </submittedName>
</protein>
<dbReference type="OrthoDB" id="5653303at2"/>
<dbReference type="STRING" id="45076.Lwor_1112"/>
<dbReference type="RefSeq" id="WP_058492921.1">
    <property type="nucleotide sequence ID" value="NZ_CBCRUR010000009.1"/>
</dbReference>
<sequence length="471" mass="53652">MQYAVTFCTFDGEAGANPLWHSCLLLSQMDEKTQQLEVVDTWGFYGLPSTSQDNPIISKIKIKLGLNIDFFGNHGMLRHEEIRYLDLGRGLHGTTFELTAEQFNYLQQKCLEMAAQQNRAITEYVESFGIARKSPEETRIYPYEHCSREIFNWEKKRAAQHQYEPRLKPFEVRFSWGWSGLALTESDTCKTQSLLLLKHVLSDEQISRLTEGGKHPTVPRYSGTMEDIILHSTGPLKQHVKRSGETVYYRDSEVPGVRLYWTVPPQDVDALSSETLKLLNIDREYCAKVKSTVRKLQRLEWLLRNAKIPEPYHQHQDALVKRLVACYKAFSKIEPQDTTPAISGVQGFFYSLVALPRSRAELRLQKKISAAELLFNSLYMAIVDRININLDLPIEPVIGSDLGEERAGASSSAECDSVADENPLEAVVNYLSVHEQMDLCQIIGRHYCVDDELEAASSQDHHDDFNVCATQ</sequence>
<proteinExistence type="predicted"/>
<dbReference type="EMBL" id="LNZC01000011">
    <property type="protein sequence ID" value="KTD80204.1"/>
    <property type="molecule type" value="Genomic_DNA"/>
</dbReference>
<evidence type="ECO:0000313" key="1">
    <source>
        <dbReference type="EMBL" id="KTD80204.1"/>
    </source>
</evidence>
<gene>
    <name evidence="1" type="ORF">Lwor_1112</name>
</gene>
<dbReference type="PATRIC" id="fig|45076.6.peg.1208"/>
<evidence type="ECO:0000313" key="2">
    <source>
        <dbReference type="Proteomes" id="UP000054662"/>
    </source>
</evidence>
<name>A0A0W1AFU6_9GAMM</name>
<comment type="caution">
    <text evidence="1">The sequence shown here is derived from an EMBL/GenBank/DDBJ whole genome shotgun (WGS) entry which is preliminary data.</text>
</comment>
<keyword evidence="2" id="KW-1185">Reference proteome</keyword>
<organism evidence="1 2">
    <name type="scientific">Legionella worsleiensis</name>
    <dbReference type="NCBI Taxonomy" id="45076"/>
    <lineage>
        <taxon>Bacteria</taxon>
        <taxon>Pseudomonadati</taxon>
        <taxon>Pseudomonadota</taxon>
        <taxon>Gammaproteobacteria</taxon>
        <taxon>Legionellales</taxon>
        <taxon>Legionellaceae</taxon>
        <taxon>Legionella</taxon>
    </lineage>
</organism>